<name>A0ACB8B6T2_9AGAM</name>
<evidence type="ECO:0000313" key="2">
    <source>
        <dbReference type="Proteomes" id="UP000790709"/>
    </source>
</evidence>
<evidence type="ECO:0000313" key="1">
    <source>
        <dbReference type="EMBL" id="KAH7920573.1"/>
    </source>
</evidence>
<organism evidence="1 2">
    <name type="scientific">Leucogyrophana mollusca</name>
    <dbReference type="NCBI Taxonomy" id="85980"/>
    <lineage>
        <taxon>Eukaryota</taxon>
        <taxon>Fungi</taxon>
        <taxon>Dikarya</taxon>
        <taxon>Basidiomycota</taxon>
        <taxon>Agaricomycotina</taxon>
        <taxon>Agaricomycetes</taxon>
        <taxon>Agaricomycetidae</taxon>
        <taxon>Boletales</taxon>
        <taxon>Boletales incertae sedis</taxon>
        <taxon>Leucogyrophana</taxon>
    </lineage>
</organism>
<protein>
    <submittedName>
        <fullName evidence="1">Uncharacterized protein</fullName>
    </submittedName>
</protein>
<dbReference type="EMBL" id="MU266571">
    <property type="protein sequence ID" value="KAH7920573.1"/>
    <property type="molecule type" value="Genomic_DNA"/>
</dbReference>
<accession>A0ACB8B6T2</accession>
<sequence length="238" mass="27251">MVGAFHGHAHNRKCQLCWHPMYIMGTGHSKGEGCEHIFSSSNDLARGTQHASPFHRHQAIEEHFAFWDADKYAALSNFLRNHYREALTTIHMLETELATVKSTLNLTDTDFLIFHAAEKSFLEQLQEPPVQDHLKIRYVEVLNEHIHATLLQTRKCVDTAYVRLQNAEGLAAHMELQLGIEKRWEIGGPDYNCFKEEASLCSYRTALDELERLVVMRLFELSKLSLSGTGFVSFALYC</sequence>
<keyword evidence="2" id="KW-1185">Reference proteome</keyword>
<dbReference type="Proteomes" id="UP000790709">
    <property type="component" value="Unassembled WGS sequence"/>
</dbReference>
<reference evidence="1" key="1">
    <citation type="journal article" date="2021" name="New Phytol.">
        <title>Evolutionary innovations through gain and loss of genes in the ectomycorrhizal Boletales.</title>
        <authorList>
            <person name="Wu G."/>
            <person name="Miyauchi S."/>
            <person name="Morin E."/>
            <person name="Kuo A."/>
            <person name="Drula E."/>
            <person name="Varga T."/>
            <person name="Kohler A."/>
            <person name="Feng B."/>
            <person name="Cao Y."/>
            <person name="Lipzen A."/>
            <person name="Daum C."/>
            <person name="Hundley H."/>
            <person name="Pangilinan J."/>
            <person name="Johnson J."/>
            <person name="Barry K."/>
            <person name="LaButti K."/>
            <person name="Ng V."/>
            <person name="Ahrendt S."/>
            <person name="Min B."/>
            <person name="Choi I.G."/>
            <person name="Park H."/>
            <person name="Plett J.M."/>
            <person name="Magnuson J."/>
            <person name="Spatafora J.W."/>
            <person name="Nagy L.G."/>
            <person name="Henrissat B."/>
            <person name="Grigoriev I.V."/>
            <person name="Yang Z.L."/>
            <person name="Xu J."/>
            <person name="Martin F.M."/>
        </authorList>
    </citation>
    <scope>NUCLEOTIDE SEQUENCE</scope>
    <source>
        <strain evidence="1">KUC20120723A-06</strain>
    </source>
</reference>
<gene>
    <name evidence="1" type="ORF">BV22DRAFT_1107610</name>
</gene>
<comment type="caution">
    <text evidence="1">The sequence shown here is derived from an EMBL/GenBank/DDBJ whole genome shotgun (WGS) entry which is preliminary data.</text>
</comment>
<proteinExistence type="predicted"/>